<keyword evidence="4 13" id="KW-0547">Nucleotide-binding</keyword>
<evidence type="ECO:0000256" key="3">
    <source>
        <dbReference type="ARBA" id="ARBA00022679"/>
    </source>
</evidence>
<evidence type="ECO:0000256" key="7">
    <source>
        <dbReference type="ARBA" id="ARBA00023137"/>
    </source>
</evidence>
<accession>A0A8S4AX49</accession>
<dbReference type="SMART" id="SM00220">
    <property type="entry name" value="S_TKc"/>
    <property type="match status" value="1"/>
</dbReference>
<dbReference type="SUPFAM" id="SSF56112">
    <property type="entry name" value="Protein kinase-like (PK-like)"/>
    <property type="match status" value="1"/>
</dbReference>
<dbReference type="PANTHER" id="PTHR48013:SF15">
    <property type="entry name" value="DUAL SPECIFICITY MITOGEN-ACTIVATED PROTEIN KINASE KINASE 4"/>
    <property type="match status" value="1"/>
</dbReference>
<evidence type="ECO:0000313" key="16">
    <source>
        <dbReference type="EMBL" id="CAG5897241.1"/>
    </source>
</evidence>
<comment type="catalytic activity">
    <reaction evidence="10">
        <text>L-seryl-[protein] + ATP = O-phospho-L-seryl-[protein] + ADP + H(+)</text>
        <dbReference type="Rhea" id="RHEA:17989"/>
        <dbReference type="Rhea" id="RHEA-COMP:9863"/>
        <dbReference type="Rhea" id="RHEA-COMP:11604"/>
        <dbReference type="ChEBI" id="CHEBI:15378"/>
        <dbReference type="ChEBI" id="CHEBI:29999"/>
        <dbReference type="ChEBI" id="CHEBI:30616"/>
        <dbReference type="ChEBI" id="CHEBI:83421"/>
        <dbReference type="ChEBI" id="CHEBI:456216"/>
        <dbReference type="EC" id="2.7.12.2"/>
    </reaction>
</comment>
<dbReference type="InterPro" id="IPR036866">
    <property type="entry name" value="RibonucZ/Hydroxyglut_hydro"/>
</dbReference>
<dbReference type="PROSITE" id="PS00107">
    <property type="entry name" value="PROTEIN_KINASE_ATP"/>
    <property type="match status" value="1"/>
</dbReference>
<dbReference type="PROSITE" id="PS50011">
    <property type="entry name" value="PROTEIN_KINASE_DOM"/>
    <property type="match status" value="1"/>
</dbReference>
<dbReference type="Gene3D" id="3.30.200.20">
    <property type="entry name" value="Phosphorylase Kinase, domain 1"/>
    <property type="match status" value="1"/>
</dbReference>
<comment type="similarity">
    <text evidence="8">Belongs to the protein kinase superfamily. STE Ser/Thr protein kinase family. MAP kinase kinase subfamily.</text>
</comment>
<evidence type="ECO:0000256" key="11">
    <source>
        <dbReference type="ARBA" id="ARBA00049299"/>
    </source>
</evidence>
<dbReference type="Pfam" id="PF00069">
    <property type="entry name" value="Pkinase"/>
    <property type="match status" value="1"/>
</dbReference>
<organism evidence="16 17">
    <name type="scientific">Menidia menidia</name>
    <name type="common">Atlantic silverside</name>
    <dbReference type="NCBI Taxonomy" id="238744"/>
    <lineage>
        <taxon>Eukaryota</taxon>
        <taxon>Metazoa</taxon>
        <taxon>Chordata</taxon>
        <taxon>Craniata</taxon>
        <taxon>Vertebrata</taxon>
        <taxon>Euteleostomi</taxon>
        <taxon>Actinopterygii</taxon>
        <taxon>Neopterygii</taxon>
        <taxon>Teleostei</taxon>
        <taxon>Neoteleostei</taxon>
        <taxon>Acanthomorphata</taxon>
        <taxon>Ovalentaria</taxon>
        <taxon>Atherinomorphae</taxon>
        <taxon>Atheriniformes</taxon>
        <taxon>Atherinopsidae</taxon>
        <taxon>Menidiinae</taxon>
        <taxon>Menidia</taxon>
    </lineage>
</organism>
<evidence type="ECO:0000256" key="4">
    <source>
        <dbReference type="ARBA" id="ARBA00022741"/>
    </source>
</evidence>
<comment type="catalytic activity">
    <reaction evidence="12">
        <text>L-tyrosyl-[protein] + ATP = O-phospho-L-tyrosyl-[protein] + ADP + H(+)</text>
        <dbReference type="Rhea" id="RHEA:10596"/>
        <dbReference type="Rhea" id="RHEA-COMP:10136"/>
        <dbReference type="Rhea" id="RHEA-COMP:20101"/>
        <dbReference type="ChEBI" id="CHEBI:15378"/>
        <dbReference type="ChEBI" id="CHEBI:30616"/>
        <dbReference type="ChEBI" id="CHEBI:46858"/>
        <dbReference type="ChEBI" id="CHEBI:61978"/>
        <dbReference type="ChEBI" id="CHEBI:456216"/>
        <dbReference type="EC" id="2.7.12.2"/>
    </reaction>
</comment>
<feature type="domain" description="Protein kinase" evidence="15">
    <location>
        <begin position="210"/>
        <end position="423"/>
    </location>
</feature>
<protein>
    <recommendedName>
        <fullName evidence="9">mitogen-activated protein kinase kinase</fullName>
        <ecNumber evidence="9">2.7.12.2</ecNumber>
    </recommendedName>
</protein>
<dbReference type="InterPro" id="IPR017441">
    <property type="entry name" value="Protein_kinase_ATP_BS"/>
</dbReference>
<keyword evidence="17" id="KW-1185">Reference proteome</keyword>
<evidence type="ECO:0000313" key="17">
    <source>
        <dbReference type="Proteomes" id="UP000677803"/>
    </source>
</evidence>
<sequence length="423" mass="47304">MAEVEKCRELGSQHSAGPREAYPEVVFLGTGSALPMKIRNVSGTLVNISAGQSLLLDCGEGTFGQLCRHYGDGVDEALAKISTVFISHLHADHHTGLLKLLYQRERALSSLGKAFSPVLLVAPVQIMAWLGQYHDHCEEILGHFNSLGKAFSPVLLVAPVQIMAWLGQYHDHCEEILGHFKERLRTHSIESSGKLKISPEQHWDFTAEDLKDLGEIGRGAYGSVNKMVHKPSNQIMAVKRIRSTVDEKEQKQLLMDLDVVMRSSDCPYIVQFYGALFREGDCWICMELMATSLDKFYKFVYCSLDEVIPEEILGRITLATVKALNHLKENLKIIHRDIKPSNILLDRNGNIKLCDFGISGQLVDSIAKTRDAGCRPYMATHLTHGNERNRPRPVKKLRMWSEAFSVALLSVFPHVLVGPMSCS</sequence>
<evidence type="ECO:0000256" key="9">
    <source>
        <dbReference type="ARBA" id="ARBA00038999"/>
    </source>
</evidence>
<keyword evidence="2" id="KW-0597">Phosphoprotein</keyword>
<evidence type="ECO:0000259" key="15">
    <source>
        <dbReference type="PROSITE" id="PS50011"/>
    </source>
</evidence>
<dbReference type="PROSITE" id="PS00108">
    <property type="entry name" value="PROTEIN_KINASE_ST"/>
    <property type="match status" value="1"/>
</dbReference>
<dbReference type="EMBL" id="CAJRST010008890">
    <property type="protein sequence ID" value="CAG5897241.1"/>
    <property type="molecule type" value="Genomic_DNA"/>
</dbReference>
<dbReference type="Gene3D" id="1.10.510.10">
    <property type="entry name" value="Transferase(Phosphotransferase) domain 1"/>
    <property type="match status" value="1"/>
</dbReference>
<comment type="catalytic activity">
    <reaction evidence="11">
        <text>L-threonyl-[protein] + ATP = O-phospho-L-threonyl-[protein] + ADP + H(+)</text>
        <dbReference type="Rhea" id="RHEA:46608"/>
        <dbReference type="Rhea" id="RHEA-COMP:11060"/>
        <dbReference type="Rhea" id="RHEA-COMP:11605"/>
        <dbReference type="ChEBI" id="CHEBI:15378"/>
        <dbReference type="ChEBI" id="CHEBI:30013"/>
        <dbReference type="ChEBI" id="CHEBI:30616"/>
        <dbReference type="ChEBI" id="CHEBI:61977"/>
        <dbReference type="ChEBI" id="CHEBI:456216"/>
        <dbReference type="EC" id="2.7.12.2"/>
    </reaction>
</comment>
<evidence type="ECO:0000256" key="1">
    <source>
        <dbReference type="ARBA" id="ARBA00022527"/>
    </source>
</evidence>
<dbReference type="SUPFAM" id="SSF56281">
    <property type="entry name" value="Metallo-hydrolase/oxidoreductase"/>
    <property type="match status" value="1"/>
</dbReference>
<keyword evidence="1 14" id="KW-0723">Serine/threonine-protein kinase</keyword>
<keyword evidence="6 13" id="KW-0067">ATP-binding</keyword>
<dbReference type="InterPro" id="IPR008271">
    <property type="entry name" value="Ser/Thr_kinase_AS"/>
</dbReference>
<dbReference type="AlphaFoldDB" id="A0A8S4AX49"/>
<keyword evidence="5" id="KW-0418">Kinase</keyword>
<dbReference type="GO" id="GO:0008545">
    <property type="term" value="F:JUN kinase kinase activity"/>
    <property type="evidence" value="ECO:0007669"/>
    <property type="project" value="TreeGrafter"/>
</dbReference>
<dbReference type="Gene3D" id="3.60.15.10">
    <property type="entry name" value="Ribonuclease Z/Hydroxyacylglutathione hydrolase-like"/>
    <property type="match status" value="1"/>
</dbReference>
<evidence type="ECO:0000256" key="5">
    <source>
        <dbReference type="ARBA" id="ARBA00022777"/>
    </source>
</evidence>
<reference evidence="16" key="1">
    <citation type="submission" date="2021-05" db="EMBL/GenBank/DDBJ databases">
        <authorList>
            <person name="Tigano A."/>
        </authorList>
    </citation>
    <scope>NUCLEOTIDE SEQUENCE</scope>
</reference>
<evidence type="ECO:0000256" key="14">
    <source>
        <dbReference type="RuleBase" id="RU000304"/>
    </source>
</evidence>
<dbReference type="FunFam" id="3.30.200.20:FF:000126">
    <property type="entry name" value="Dual specificity mitogen-activated protein kinase kinase 4"/>
    <property type="match status" value="1"/>
</dbReference>
<evidence type="ECO:0000256" key="12">
    <source>
        <dbReference type="ARBA" id="ARBA00051693"/>
    </source>
</evidence>
<dbReference type="Proteomes" id="UP000677803">
    <property type="component" value="Unassembled WGS sequence"/>
</dbReference>
<dbReference type="InterPro" id="IPR000719">
    <property type="entry name" value="Prot_kinase_dom"/>
</dbReference>
<evidence type="ECO:0000256" key="13">
    <source>
        <dbReference type="PROSITE-ProRule" id="PRU10141"/>
    </source>
</evidence>
<evidence type="ECO:0000256" key="10">
    <source>
        <dbReference type="ARBA" id="ARBA00049014"/>
    </source>
</evidence>
<keyword evidence="3" id="KW-0808">Transferase</keyword>
<name>A0A8S4AX49_9TELE</name>
<gene>
    <name evidence="16" type="ORF">MMEN_LOCUS8304</name>
</gene>
<dbReference type="Pfam" id="PF23023">
    <property type="entry name" value="Anti-Pycsar_Apyc1"/>
    <property type="match status" value="1"/>
</dbReference>
<dbReference type="GO" id="GO:0004713">
    <property type="term" value="F:protein tyrosine kinase activity"/>
    <property type="evidence" value="ECO:0007669"/>
    <property type="project" value="UniProtKB-KW"/>
</dbReference>
<proteinExistence type="inferred from homology"/>
<evidence type="ECO:0000256" key="2">
    <source>
        <dbReference type="ARBA" id="ARBA00022553"/>
    </source>
</evidence>
<keyword evidence="7" id="KW-0829">Tyrosine-protein kinase</keyword>
<dbReference type="EC" id="2.7.12.2" evidence="9"/>
<dbReference type="OrthoDB" id="10252354at2759"/>
<evidence type="ECO:0000256" key="6">
    <source>
        <dbReference type="ARBA" id="ARBA00022840"/>
    </source>
</evidence>
<dbReference type="GO" id="GO:0004674">
    <property type="term" value="F:protein serine/threonine kinase activity"/>
    <property type="evidence" value="ECO:0007669"/>
    <property type="project" value="UniProtKB-KW"/>
</dbReference>
<dbReference type="InterPro" id="IPR011009">
    <property type="entry name" value="Kinase-like_dom_sf"/>
</dbReference>
<dbReference type="PANTHER" id="PTHR48013">
    <property type="entry name" value="DUAL SPECIFICITY MITOGEN-ACTIVATED PROTEIN KINASE KINASE 5-RELATED"/>
    <property type="match status" value="1"/>
</dbReference>
<evidence type="ECO:0000256" key="8">
    <source>
        <dbReference type="ARBA" id="ARBA00038035"/>
    </source>
</evidence>
<comment type="caution">
    <text evidence="16">The sequence shown here is derived from an EMBL/GenBank/DDBJ whole genome shotgun (WGS) entry which is preliminary data.</text>
</comment>
<feature type="binding site" evidence="13">
    <location>
        <position position="239"/>
    </location>
    <ligand>
        <name>ATP</name>
        <dbReference type="ChEBI" id="CHEBI:30616"/>
    </ligand>
</feature>
<dbReference type="GO" id="GO:0005524">
    <property type="term" value="F:ATP binding"/>
    <property type="evidence" value="ECO:0007669"/>
    <property type="project" value="UniProtKB-UniRule"/>
</dbReference>